<evidence type="ECO:0000313" key="1">
    <source>
        <dbReference type="EMBL" id="SDD99608.1"/>
    </source>
</evidence>
<dbReference type="OrthoDB" id="799567at2"/>
<evidence type="ECO:0000313" key="2">
    <source>
        <dbReference type="Proteomes" id="UP000199072"/>
    </source>
</evidence>
<dbReference type="RefSeq" id="WP_091148205.1">
    <property type="nucleotide sequence ID" value="NZ_FNAI01000003.1"/>
</dbReference>
<dbReference type="EMBL" id="FNAI01000003">
    <property type="protein sequence ID" value="SDD99608.1"/>
    <property type="molecule type" value="Genomic_DNA"/>
</dbReference>
<keyword evidence="2" id="KW-1185">Reference proteome</keyword>
<reference evidence="1 2" key="1">
    <citation type="submission" date="2016-10" db="EMBL/GenBank/DDBJ databases">
        <authorList>
            <person name="de Groot N.N."/>
        </authorList>
    </citation>
    <scope>NUCLEOTIDE SEQUENCE [LARGE SCALE GENOMIC DNA]</scope>
    <source>
        <strain evidence="1 2">47C3B</strain>
    </source>
</reference>
<protein>
    <submittedName>
        <fullName evidence="1">Uncharacterized protein</fullName>
    </submittedName>
</protein>
<accession>A0A1G6ZAF1</accession>
<name>A0A1G6ZAF1_9SPHI</name>
<sequence>MDRRQKIMRLIIDALTQNKELVYDYIGTTTLMDPNVITIDFVVKTKSTSGKLNIWGMIDVSLMLKAQYDSKSELLNHPEIQQQINVHLKDLAKDINRLL</sequence>
<organism evidence="1 2">
    <name type="scientific">Mucilaginibacter pineti</name>
    <dbReference type="NCBI Taxonomy" id="1391627"/>
    <lineage>
        <taxon>Bacteria</taxon>
        <taxon>Pseudomonadati</taxon>
        <taxon>Bacteroidota</taxon>
        <taxon>Sphingobacteriia</taxon>
        <taxon>Sphingobacteriales</taxon>
        <taxon>Sphingobacteriaceae</taxon>
        <taxon>Mucilaginibacter</taxon>
    </lineage>
</organism>
<dbReference type="Proteomes" id="UP000199072">
    <property type="component" value="Unassembled WGS sequence"/>
</dbReference>
<dbReference type="AlphaFoldDB" id="A0A1G6ZAF1"/>
<proteinExistence type="predicted"/>
<gene>
    <name evidence="1" type="ORF">SAMN05216464_103278</name>
</gene>